<dbReference type="InterPro" id="IPR010573">
    <property type="entry name" value="MFS_Str1/Tri12-like"/>
</dbReference>
<dbReference type="EMBL" id="JANBVN010000032">
    <property type="protein sequence ID" value="KAJ9160666.1"/>
    <property type="molecule type" value="Genomic_DNA"/>
</dbReference>
<dbReference type="SUPFAM" id="SSF103473">
    <property type="entry name" value="MFS general substrate transporter"/>
    <property type="match status" value="2"/>
</dbReference>
<evidence type="ECO:0000256" key="7">
    <source>
        <dbReference type="SAM" id="Phobius"/>
    </source>
</evidence>
<feature type="transmembrane region" description="Helical" evidence="7">
    <location>
        <begin position="362"/>
        <end position="384"/>
    </location>
</feature>
<evidence type="ECO:0000256" key="1">
    <source>
        <dbReference type="ARBA" id="ARBA00004141"/>
    </source>
</evidence>
<evidence type="ECO:0000313" key="10">
    <source>
        <dbReference type="Proteomes" id="UP001174691"/>
    </source>
</evidence>
<feature type="transmembrane region" description="Helical" evidence="7">
    <location>
        <begin position="216"/>
        <end position="236"/>
    </location>
</feature>
<evidence type="ECO:0000313" key="9">
    <source>
        <dbReference type="EMBL" id="KAJ9160666.1"/>
    </source>
</evidence>
<comment type="caution">
    <text evidence="9">The sequence shown here is derived from an EMBL/GenBank/DDBJ whole genome shotgun (WGS) entry which is preliminary data.</text>
</comment>
<feature type="transmembrane region" description="Helical" evidence="7">
    <location>
        <begin position="55"/>
        <end position="81"/>
    </location>
</feature>
<feature type="transmembrane region" description="Helical" evidence="7">
    <location>
        <begin position="420"/>
        <end position="443"/>
    </location>
</feature>
<evidence type="ECO:0000256" key="6">
    <source>
        <dbReference type="SAM" id="MobiDB-lite"/>
    </source>
</evidence>
<protein>
    <submittedName>
        <fullName evidence="9">MFS general substrate transporter</fullName>
    </submittedName>
</protein>
<feature type="transmembrane region" description="Helical" evidence="7">
    <location>
        <begin position="180"/>
        <end position="204"/>
    </location>
</feature>
<feature type="transmembrane region" description="Helical" evidence="7">
    <location>
        <begin position="149"/>
        <end position="168"/>
    </location>
</feature>
<feature type="transmembrane region" description="Helical" evidence="7">
    <location>
        <begin position="289"/>
        <end position="308"/>
    </location>
</feature>
<feature type="compositionally biased region" description="Basic and acidic residues" evidence="6">
    <location>
        <begin position="14"/>
        <end position="31"/>
    </location>
</feature>
<keyword evidence="2" id="KW-0813">Transport</keyword>
<dbReference type="PANTHER" id="PTHR23501">
    <property type="entry name" value="MAJOR FACILITATOR SUPERFAMILY"/>
    <property type="match status" value="1"/>
</dbReference>
<dbReference type="Gene3D" id="1.20.1250.20">
    <property type="entry name" value="MFS general substrate transporter like domains"/>
    <property type="match status" value="2"/>
</dbReference>
<evidence type="ECO:0000256" key="2">
    <source>
        <dbReference type="ARBA" id="ARBA00022448"/>
    </source>
</evidence>
<accession>A0AA38S9K7</accession>
<dbReference type="AlphaFoldDB" id="A0AA38S9K7"/>
<evidence type="ECO:0000256" key="5">
    <source>
        <dbReference type="ARBA" id="ARBA00023136"/>
    </source>
</evidence>
<feature type="region of interest" description="Disordered" evidence="6">
    <location>
        <begin position="1"/>
        <end position="31"/>
    </location>
</feature>
<dbReference type="PROSITE" id="PS50850">
    <property type="entry name" value="MFS"/>
    <property type="match status" value="1"/>
</dbReference>
<reference evidence="9" key="1">
    <citation type="submission" date="2022-07" db="EMBL/GenBank/DDBJ databases">
        <title>Fungi with potential for degradation of polypropylene.</title>
        <authorList>
            <person name="Gostincar C."/>
        </authorList>
    </citation>
    <scope>NUCLEOTIDE SEQUENCE</scope>
    <source>
        <strain evidence="9">EXF-13287</strain>
    </source>
</reference>
<evidence type="ECO:0000259" key="8">
    <source>
        <dbReference type="PROSITE" id="PS50850"/>
    </source>
</evidence>
<dbReference type="GO" id="GO:0022857">
    <property type="term" value="F:transmembrane transporter activity"/>
    <property type="evidence" value="ECO:0007669"/>
    <property type="project" value="InterPro"/>
</dbReference>
<proteinExistence type="predicted"/>
<dbReference type="GO" id="GO:0005886">
    <property type="term" value="C:plasma membrane"/>
    <property type="evidence" value="ECO:0007669"/>
    <property type="project" value="TreeGrafter"/>
</dbReference>
<keyword evidence="5 7" id="KW-0472">Membrane</keyword>
<dbReference type="InterPro" id="IPR036259">
    <property type="entry name" value="MFS_trans_sf"/>
</dbReference>
<keyword evidence="10" id="KW-1185">Reference proteome</keyword>
<feature type="transmembrane region" description="Helical" evidence="7">
    <location>
        <begin position="396"/>
        <end position="414"/>
    </location>
</feature>
<keyword evidence="3 7" id="KW-0812">Transmembrane</keyword>
<feature type="transmembrane region" description="Helical" evidence="7">
    <location>
        <begin position="329"/>
        <end position="350"/>
    </location>
</feature>
<organism evidence="9 10">
    <name type="scientific">Coniochaeta hoffmannii</name>
    <dbReference type="NCBI Taxonomy" id="91930"/>
    <lineage>
        <taxon>Eukaryota</taxon>
        <taxon>Fungi</taxon>
        <taxon>Dikarya</taxon>
        <taxon>Ascomycota</taxon>
        <taxon>Pezizomycotina</taxon>
        <taxon>Sordariomycetes</taxon>
        <taxon>Sordariomycetidae</taxon>
        <taxon>Coniochaetales</taxon>
        <taxon>Coniochaetaceae</taxon>
        <taxon>Coniochaeta</taxon>
    </lineage>
</organism>
<comment type="subcellular location">
    <subcellularLocation>
        <location evidence="1">Membrane</location>
        <topology evidence="1">Multi-pass membrane protein</topology>
    </subcellularLocation>
</comment>
<keyword evidence="4 7" id="KW-1133">Transmembrane helix</keyword>
<dbReference type="InterPro" id="IPR053791">
    <property type="entry name" value="MFS_Tri12-like"/>
</dbReference>
<dbReference type="PANTHER" id="PTHR23501:SF109">
    <property type="entry name" value="MAJOR FACILITATOR SUPERFAMILY (MFS) PROFILE DOMAIN-CONTAINING PROTEIN-RELATED"/>
    <property type="match status" value="1"/>
</dbReference>
<dbReference type="InterPro" id="IPR020846">
    <property type="entry name" value="MFS_dom"/>
</dbReference>
<evidence type="ECO:0000256" key="3">
    <source>
        <dbReference type="ARBA" id="ARBA00022692"/>
    </source>
</evidence>
<sequence length="599" mass="64078">MASNKSEITAVHASAEDVRTPDEHPHVKGGHRPEVIEGFEAEIENLPPGYFKSRFFIGTFLAIGFGLIAGVGAFGYAAPILSIINEDIGPDPRYTWVSLAYNSCLAVCIAPLGRITDIFGRRYWFIGSGILSVVGSIVCATAKSIPVLIGGNVLLGVGTASQLSFHYVVGEIVPMKYRYLASAGIYCFTFPGSGVAPLISYSFIQYHPNVGWRGVYWLLVGLNVLALSCWALFYFPPSFDKKHRNDEHNKKSYWIKHFDYVGTILFAGGFVTFLMGLSWGGVVYPWKSAATISAIVVGFGVLIIFALWETYAPLKEPLVPVHLFKNFEWTVSVLLMSLGASIYYGFAIVWPAQCATLWNTGGLIYLGGISSIIGLAVICGQIVGGSVAERIGHARYQVMAVFTLAAAFLGATAAAGPNDFGMACALVVIGLFFTGWNETVCIANSTICVKDQQEIGIAGGLAGSIRSGICGIIVAIYTTILTNRLGQTIPREVPPALVDAGLPASSVPDFLAALTSGVAGAMEAVPGITEKIIEVGTSAYKQANSDAYKTVYLSTLAFSGVAILLTFFAPNTEEYMTTHIAATLHREEVSDNEKVLGSN</sequence>
<dbReference type="Proteomes" id="UP001174691">
    <property type="component" value="Unassembled WGS sequence"/>
</dbReference>
<feature type="transmembrane region" description="Helical" evidence="7">
    <location>
        <begin position="93"/>
        <end position="112"/>
    </location>
</feature>
<name>A0AA38S9K7_9PEZI</name>
<evidence type="ECO:0000256" key="4">
    <source>
        <dbReference type="ARBA" id="ARBA00022989"/>
    </source>
</evidence>
<feature type="transmembrane region" description="Helical" evidence="7">
    <location>
        <begin position="455"/>
        <end position="477"/>
    </location>
</feature>
<feature type="transmembrane region" description="Helical" evidence="7">
    <location>
        <begin position="257"/>
        <end position="277"/>
    </location>
</feature>
<feature type="domain" description="Major facilitator superfamily (MFS) profile" evidence="8">
    <location>
        <begin position="59"/>
        <end position="574"/>
    </location>
</feature>
<gene>
    <name evidence="9" type="ORF">NKR19_g2991</name>
</gene>
<dbReference type="Pfam" id="PF06609">
    <property type="entry name" value="TRI12"/>
    <property type="match status" value="1"/>
</dbReference>
<dbReference type="CDD" id="cd06179">
    <property type="entry name" value="MFS_TRI12_like"/>
    <property type="match status" value="1"/>
</dbReference>
<feature type="transmembrane region" description="Helical" evidence="7">
    <location>
        <begin position="551"/>
        <end position="569"/>
    </location>
</feature>
<feature type="transmembrane region" description="Helical" evidence="7">
    <location>
        <begin position="124"/>
        <end position="143"/>
    </location>
</feature>